<keyword evidence="3 8" id="KW-0732">Signal</keyword>
<evidence type="ECO:0000256" key="2">
    <source>
        <dbReference type="ARBA" id="ARBA00022692"/>
    </source>
</evidence>
<feature type="domain" description="Apple" evidence="10">
    <location>
        <begin position="336"/>
        <end position="419"/>
    </location>
</feature>
<organism evidence="11 12">
    <name type="scientific">Cuscuta campestris</name>
    <dbReference type="NCBI Taxonomy" id="132261"/>
    <lineage>
        <taxon>Eukaryota</taxon>
        <taxon>Viridiplantae</taxon>
        <taxon>Streptophyta</taxon>
        <taxon>Embryophyta</taxon>
        <taxon>Tracheophyta</taxon>
        <taxon>Spermatophyta</taxon>
        <taxon>Magnoliopsida</taxon>
        <taxon>eudicotyledons</taxon>
        <taxon>Gunneridae</taxon>
        <taxon>Pentapetalae</taxon>
        <taxon>asterids</taxon>
        <taxon>lamiids</taxon>
        <taxon>Solanales</taxon>
        <taxon>Convolvulaceae</taxon>
        <taxon>Cuscuteae</taxon>
        <taxon>Cuscuta</taxon>
        <taxon>Cuscuta subgen. Grammica</taxon>
        <taxon>Cuscuta sect. Cleistogrammica</taxon>
    </lineage>
</organism>
<dbReference type="InterPro" id="IPR001480">
    <property type="entry name" value="Bulb-type_lectin_dom"/>
</dbReference>
<dbReference type="InterPro" id="IPR003609">
    <property type="entry name" value="Pan_app"/>
</dbReference>
<evidence type="ECO:0000259" key="9">
    <source>
        <dbReference type="PROSITE" id="PS50927"/>
    </source>
</evidence>
<proteinExistence type="predicted"/>
<feature type="signal peptide" evidence="8">
    <location>
        <begin position="1"/>
        <end position="23"/>
    </location>
</feature>
<feature type="domain" description="Bulb-type lectin" evidence="9">
    <location>
        <begin position="35"/>
        <end position="157"/>
    </location>
</feature>
<dbReference type="GO" id="GO:0016020">
    <property type="term" value="C:membrane"/>
    <property type="evidence" value="ECO:0007669"/>
    <property type="project" value="UniProtKB-SubCell"/>
</dbReference>
<evidence type="ECO:0000256" key="1">
    <source>
        <dbReference type="ARBA" id="ARBA00004167"/>
    </source>
</evidence>
<dbReference type="InterPro" id="IPR035446">
    <property type="entry name" value="SLSG/EP1"/>
</dbReference>
<dbReference type="PANTHER" id="PTHR47974">
    <property type="entry name" value="OS07G0415500 PROTEIN"/>
    <property type="match status" value="1"/>
</dbReference>
<keyword evidence="12" id="KW-1185">Reference proteome</keyword>
<evidence type="ECO:0000256" key="7">
    <source>
        <dbReference type="SAM" id="Phobius"/>
    </source>
</evidence>
<feature type="chain" id="PRO_5019814263" description="Apple domain-containing protein" evidence="8">
    <location>
        <begin position="24"/>
        <end position="496"/>
    </location>
</feature>
<dbReference type="AlphaFoldDB" id="A0A484LFD4"/>
<evidence type="ECO:0000256" key="8">
    <source>
        <dbReference type="SAM" id="SignalP"/>
    </source>
</evidence>
<evidence type="ECO:0000259" key="10">
    <source>
        <dbReference type="PROSITE" id="PS50948"/>
    </source>
</evidence>
<dbReference type="PROSITE" id="PS50948">
    <property type="entry name" value="PAN"/>
    <property type="match status" value="1"/>
</dbReference>
<accession>A0A484LFD4</accession>
<evidence type="ECO:0000256" key="4">
    <source>
        <dbReference type="ARBA" id="ARBA00022989"/>
    </source>
</evidence>
<dbReference type="EMBL" id="OOIL02001415">
    <property type="protein sequence ID" value="VFQ75064.1"/>
    <property type="molecule type" value="Genomic_DNA"/>
</dbReference>
<dbReference type="PIRSF" id="PIRSF002686">
    <property type="entry name" value="SLG"/>
    <property type="match status" value="1"/>
</dbReference>
<dbReference type="Pfam" id="PF00024">
    <property type="entry name" value="PAN_1"/>
    <property type="match status" value="1"/>
</dbReference>
<evidence type="ECO:0008006" key="13">
    <source>
        <dbReference type="Google" id="ProtNLM"/>
    </source>
</evidence>
<dbReference type="InterPro" id="IPR036426">
    <property type="entry name" value="Bulb-type_lectin_dom_sf"/>
</dbReference>
<keyword evidence="6" id="KW-0325">Glycoprotein</keyword>
<dbReference type="PROSITE" id="PS50927">
    <property type="entry name" value="BULB_LECTIN"/>
    <property type="match status" value="1"/>
</dbReference>
<gene>
    <name evidence="11" type="ORF">CCAM_LOCUS16840</name>
</gene>
<evidence type="ECO:0000256" key="6">
    <source>
        <dbReference type="ARBA" id="ARBA00023180"/>
    </source>
</evidence>
<evidence type="ECO:0000313" key="12">
    <source>
        <dbReference type="Proteomes" id="UP000595140"/>
    </source>
</evidence>
<feature type="transmembrane region" description="Helical" evidence="7">
    <location>
        <begin position="433"/>
        <end position="454"/>
    </location>
</feature>
<dbReference type="Gene3D" id="2.90.10.30">
    <property type="match status" value="1"/>
</dbReference>
<evidence type="ECO:0000256" key="3">
    <source>
        <dbReference type="ARBA" id="ARBA00022729"/>
    </source>
</evidence>
<keyword evidence="5 7" id="KW-0472">Membrane</keyword>
<name>A0A484LFD4_9ASTE</name>
<dbReference type="SUPFAM" id="SSF51110">
    <property type="entry name" value="alpha-D-mannose-specific plant lectins"/>
    <property type="match status" value="1"/>
</dbReference>
<evidence type="ECO:0000313" key="11">
    <source>
        <dbReference type="EMBL" id="VFQ75064.1"/>
    </source>
</evidence>
<comment type="subcellular location">
    <subcellularLocation>
        <location evidence="1">Membrane</location>
        <topology evidence="1">Single-pass membrane protein</topology>
    </subcellularLocation>
</comment>
<protein>
    <recommendedName>
        <fullName evidence="13">Apple domain-containing protein</fullName>
    </recommendedName>
</protein>
<dbReference type="PANTHER" id="PTHR47974:SF9">
    <property type="entry name" value="RECEPTOR-LIKE SERINE_THREONINE-PROTEIN KINASE"/>
    <property type="match status" value="1"/>
</dbReference>
<keyword evidence="4 7" id="KW-1133">Transmembrane helix</keyword>
<keyword evidence="2 7" id="KW-0812">Transmembrane</keyword>
<evidence type="ECO:0000256" key="5">
    <source>
        <dbReference type="ARBA" id="ARBA00023136"/>
    </source>
</evidence>
<sequence length="496" mass="54352">MTHRFFLSLLFLLCSAPPPRCRAASAAAQELLLGFKAAPDPSVLSFQSFLGDSNSNYSLGFLRVSGTHLALSVVHVPSSESVWTAELTRPAKWSDETELFFNGSLVLSDRSSGVVWSTCTDGHRVWLSNTSNLQIQRLVGGGLAVDTVLWQSFDFPANTLVENQNFTSAMALISSNGLYSMQLGFDFIGLYKVLHNRPGSGLLYWTHRALQAKAKILEGHGPIYATLTSNGYLGMYQNRSVPVDVDPFSSYQIPVPGARRLRIEDDGNLNGYFWTGSSWVPDYIAIPDPCELPNACGSFGLCHPGGKGCSCLDNSTTHAPSGTCISPENQYSGERCREFKKNHRVVRRNGVDLPFKELRNGYRKTESWDECESACEANCACRGAVYSNASGLCYTLDYPVMTLVSVADETKMGYFKVSEGELGRKRKVMAEEWAGFGMVCGAIFVICGVGGWWCRSGMGKSGYRDDEEEEDSVIGGVGPYKHLGAESFRSIELSQT</sequence>
<dbReference type="OrthoDB" id="590879at2759"/>
<reference evidence="11 12" key="1">
    <citation type="submission" date="2018-04" db="EMBL/GenBank/DDBJ databases">
        <authorList>
            <person name="Vogel A."/>
        </authorList>
    </citation>
    <scope>NUCLEOTIDE SEQUENCE [LARGE SCALE GENOMIC DNA]</scope>
</reference>
<dbReference type="Proteomes" id="UP000595140">
    <property type="component" value="Unassembled WGS sequence"/>
</dbReference>